<dbReference type="Proteomes" id="UP000805614">
    <property type="component" value="Unassembled WGS sequence"/>
</dbReference>
<dbReference type="SUPFAM" id="SSF141571">
    <property type="entry name" value="Pentapeptide repeat-like"/>
    <property type="match status" value="1"/>
</dbReference>
<dbReference type="PANTHER" id="PTHR14136:SF17">
    <property type="entry name" value="BTB_POZ DOMAIN-CONTAINING PROTEIN KCTD9"/>
    <property type="match status" value="1"/>
</dbReference>
<dbReference type="PANTHER" id="PTHR14136">
    <property type="entry name" value="BTB_POZ DOMAIN-CONTAINING PROTEIN KCTD9"/>
    <property type="match status" value="1"/>
</dbReference>
<reference evidence="1 2" key="1">
    <citation type="submission" date="2020-06" db="EMBL/GenBank/DDBJ databases">
        <title>Actinomadura xiongansis sp. nov., isolated from soil of Baiyangdian.</title>
        <authorList>
            <person name="Zhang X."/>
        </authorList>
    </citation>
    <scope>NUCLEOTIDE SEQUENCE [LARGE SCALE GENOMIC DNA]</scope>
    <source>
        <strain evidence="1 2">HBUM206468</strain>
    </source>
</reference>
<dbReference type="InterPro" id="IPR001646">
    <property type="entry name" value="5peptide_repeat"/>
</dbReference>
<evidence type="ECO:0000313" key="1">
    <source>
        <dbReference type="EMBL" id="MBC6466818.1"/>
    </source>
</evidence>
<protein>
    <submittedName>
        <fullName evidence="1">Pentapeptide repeat-containing protein</fullName>
    </submittedName>
</protein>
<keyword evidence="2" id="KW-1185">Reference proteome</keyword>
<dbReference type="InterPro" id="IPR051082">
    <property type="entry name" value="Pentapeptide-BTB/POZ_domain"/>
</dbReference>
<proteinExistence type="predicted"/>
<sequence length="155" mass="16477">MVRDMALASDPVTQDELNDLAAGHRRWLETGGGGGTWQVLKVGSLPLAIYNGPSGAEGTRAELRYRRFEKGADLRGLVLSWADLTGLVGEWIDLRGADLRNATVTDAQLRGAQLSGADLSGADFSRADLSGADLMGADLTGTDFENTDLTDAKRI</sequence>
<accession>A0ABR7LQ73</accession>
<organism evidence="1 2">
    <name type="scientific">Actinomadura alba</name>
    <dbReference type="NCBI Taxonomy" id="406431"/>
    <lineage>
        <taxon>Bacteria</taxon>
        <taxon>Bacillati</taxon>
        <taxon>Actinomycetota</taxon>
        <taxon>Actinomycetes</taxon>
        <taxon>Streptosporangiales</taxon>
        <taxon>Thermomonosporaceae</taxon>
        <taxon>Actinomadura</taxon>
    </lineage>
</organism>
<evidence type="ECO:0000313" key="2">
    <source>
        <dbReference type="Proteomes" id="UP000805614"/>
    </source>
</evidence>
<name>A0ABR7LQ73_9ACTN</name>
<dbReference type="EMBL" id="JABVEC010000010">
    <property type="protein sequence ID" value="MBC6466818.1"/>
    <property type="molecule type" value="Genomic_DNA"/>
</dbReference>
<dbReference type="Gene3D" id="2.160.20.80">
    <property type="entry name" value="E3 ubiquitin-protein ligase SopA"/>
    <property type="match status" value="1"/>
</dbReference>
<dbReference type="Pfam" id="PF00805">
    <property type="entry name" value="Pentapeptide"/>
    <property type="match status" value="1"/>
</dbReference>
<comment type="caution">
    <text evidence="1">The sequence shown here is derived from an EMBL/GenBank/DDBJ whole genome shotgun (WGS) entry which is preliminary data.</text>
</comment>
<gene>
    <name evidence="1" type="ORF">HKK74_15100</name>
</gene>